<dbReference type="EMBL" id="CAJNOK010037513">
    <property type="protein sequence ID" value="CAF1531330.1"/>
    <property type="molecule type" value="Genomic_DNA"/>
</dbReference>
<gene>
    <name evidence="2" type="ORF">OVA965_LOCUS38271</name>
    <name evidence="3" type="ORF">TMI583_LOCUS39444</name>
</gene>
<dbReference type="Pfam" id="PF14291">
    <property type="entry name" value="DUF4371"/>
    <property type="match status" value="1"/>
</dbReference>
<proteinExistence type="predicted"/>
<dbReference type="EMBL" id="CAJOBA010059751">
    <property type="protein sequence ID" value="CAF4318380.1"/>
    <property type="molecule type" value="Genomic_DNA"/>
</dbReference>
<dbReference type="SUPFAM" id="SSF53098">
    <property type="entry name" value="Ribonuclease H-like"/>
    <property type="match status" value="1"/>
</dbReference>
<comment type="caution">
    <text evidence="3">The sequence shown here is derived from an EMBL/GenBank/DDBJ whole genome shotgun (WGS) entry which is preliminary data.</text>
</comment>
<dbReference type="Proteomes" id="UP000682733">
    <property type="component" value="Unassembled WGS sequence"/>
</dbReference>
<evidence type="ECO:0000313" key="3">
    <source>
        <dbReference type="EMBL" id="CAF4318380.1"/>
    </source>
</evidence>
<accession>A0A8S2U0E7</accession>
<name>A0A8S2U0E7_9BILA</name>
<feature type="domain" description="DUF4371" evidence="1">
    <location>
        <begin position="10"/>
        <end position="160"/>
    </location>
</feature>
<organism evidence="3 4">
    <name type="scientific">Didymodactylos carnosus</name>
    <dbReference type="NCBI Taxonomy" id="1234261"/>
    <lineage>
        <taxon>Eukaryota</taxon>
        <taxon>Metazoa</taxon>
        <taxon>Spiralia</taxon>
        <taxon>Gnathifera</taxon>
        <taxon>Rotifera</taxon>
        <taxon>Eurotatoria</taxon>
        <taxon>Bdelloidea</taxon>
        <taxon>Philodinida</taxon>
        <taxon>Philodinidae</taxon>
        <taxon>Didymodactylos</taxon>
    </lineage>
</organism>
<sequence>MLLTQISSIICLLRQGLPLRGHDEQESNLIQLMKLRSQDINSLKDWLNDKKYLLHDIVNELAKEISLKIIQDIIQQILERQWFALICDKTADEANKEQLCITIRSVDTQYVIYEDVIGLYQIDRQNFNRITEAIVDALTRCGLNIKQCRGQGYDNRTANMELSVQDLTRQCSTMDTTITYTKDIIEFIQRSSKRLSIAKQLLYETTSPYTKLKALYPTRWTVKVGSMYSLLKNYELIKDVLGAVIDDKDKSGTTVNGYLQ</sequence>
<evidence type="ECO:0000313" key="4">
    <source>
        <dbReference type="Proteomes" id="UP000682733"/>
    </source>
</evidence>
<dbReference type="Proteomes" id="UP000677228">
    <property type="component" value="Unassembled WGS sequence"/>
</dbReference>
<dbReference type="AlphaFoldDB" id="A0A8S2U0E7"/>
<reference evidence="3" key="1">
    <citation type="submission" date="2021-02" db="EMBL/GenBank/DDBJ databases">
        <authorList>
            <person name="Nowell W R."/>
        </authorList>
    </citation>
    <scope>NUCLEOTIDE SEQUENCE</scope>
</reference>
<dbReference type="InterPro" id="IPR012337">
    <property type="entry name" value="RNaseH-like_sf"/>
</dbReference>
<dbReference type="PANTHER" id="PTHR45749:SF21">
    <property type="entry name" value="DUF4371 DOMAIN-CONTAINING PROTEIN"/>
    <property type="match status" value="1"/>
</dbReference>
<evidence type="ECO:0000313" key="2">
    <source>
        <dbReference type="EMBL" id="CAF1531330.1"/>
    </source>
</evidence>
<feature type="non-terminal residue" evidence="3">
    <location>
        <position position="260"/>
    </location>
</feature>
<dbReference type="InterPro" id="IPR025398">
    <property type="entry name" value="DUF4371"/>
</dbReference>
<protein>
    <recommendedName>
        <fullName evidence="1">DUF4371 domain-containing protein</fullName>
    </recommendedName>
</protein>
<evidence type="ECO:0000259" key="1">
    <source>
        <dbReference type="Pfam" id="PF14291"/>
    </source>
</evidence>
<dbReference type="PANTHER" id="PTHR45749">
    <property type="match status" value="1"/>
</dbReference>